<evidence type="ECO:0000313" key="4">
    <source>
        <dbReference type="Proteomes" id="UP001209878"/>
    </source>
</evidence>
<dbReference type="Pfam" id="PF01926">
    <property type="entry name" value="MMR_HSR1"/>
    <property type="match status" value="1"/>
</dbReference>
<name>A0AAD9KM59_RIDPI</name>
<dbReference type="CDD" id="cd01855">
    <property type="entry name" value="YqeH"/>
    <property type="match status" value="1"/>
</dbReference>
<proteinExistence type="predicted"/>
<dbReference type="GO" id="GO:0005525">
    <property type="term" value="F:GTP binding"/>
    <property type="evidence" value="ECO:0007669"/>
    <property type="project" value="InterPro"/>
</dbReference>
<organism evidence="3 4">
    <name type="scientific">Ridgeia piscesae</name>
    <name type="common">Tubeworm</name>
    <dbReference type="NCBI Taxonomy" id="27915"/>
    <lineage>
        <taxon>Eukaryota</taxon>
        <taxon>Metazoa</taxon>
        <taxon>Spiralia</taxon>
        <taxon>Lophotrochozoa</taxon>
        <taxon>Annelida</taxon>
        <taxon>Polychaeta</taxon>
        <taxon>Sedentaria</taxon>
        <taxon>Canalipalpata</taxon>
        <taxon>Sabellida</taxon>
        <taxon>Siboglinidae</taxon>
        <taxon>Ridgeia</taxon>
    </lineage>
</organism>
<keyword evidence="4" id="KW-1185">Reference proteome</keyword>
<dbReference type="InterPro" id="IPR006073">
    <property type="entry name" value="GTP-bd"/>
</dbReference>
<sequence length="697" mass="78387">MLLSRCKFTCFAQHLQRICPRCSILSTDIICRSQPRSLVLPQESATFHTSACCRSKTKPRLTRQQKVELNSTQKIETTSLAAQMMLNKDAPGITWTETMQDDYDMNELEALAQDIVNTPDLILEQSSDDDKDESDDLITSDVIPAKIPEGDTAFEMFGSPDPMVPMSNVPCAGCGANLHCQDPAIPGYLPSQKFTSIPMKKLRTSICQRCLLMKYHKIALNVSVHPEEYNKIISQIRNKGGLAIVVVDLLDMPNSIFKDLPELIGQDRPLYIIGNKVDLIPRDETGYLKRTKDMLMYLCKEAGLGTTNEVMHIALVSAKTGYGIEELITQLLKDWGKKGDVYLLGCTNVGKSTLFNALLSSDYCKSTARDFICRATTSLWPGTTLNLLKFPMLNPVPWKLHRRIQRLLRERSSSVEEERLRRKNLKATGRLHYATLMGHIGQTFEGVKKQTQEDQEYRGYTLASYEFDEGAASVKEGRKGVDDLASEHEILDDFDISRYKNSHWCYDTPGVVNPEQVINLLTQSELSVVLSNKLLQPRTFMVKPTQSLFVSGLGRIDYVEGDASVYFTVFASINLPVHVVDKDVVDLFYNRNIGTPKLGIPLGDEERLKKLPPMESREFFLQGEGWQESAADILLSSIGWVAVTARKSMELQVRAYTPGARGCHLRTPSLLPYAVNHRGKRIRGTAAYSVKKIKRRN</sequence>
<dbReference type="InterPro" id="IPR052807">
    <property type="entry name" value="Mito_transl_resp_regulator"/>
</dbReference>
<protein>
    <recommendedName>
        <fullName evidence="5">G domain-containing protein</fullName>
    </recommendedName>
</protein>
<accession>A0AAD9KM59</accession>
<dbReference type="Proteomes" id="UP001209878">
    <property type="component" value="Unassembled WGS sequence"/>
</dbReference>
<gene>
    <name evidence="3" type="ORF">NP493_850g01005</name>
</gene>
<evidence type="ECO:0000259" key="1">
    <source>
        <dbReference type="Pfam" id="PF01926"/>
    </source>
</evidence>
<dbReference type="EMBL" id="JAODUO010000849">
    <property type="protein sequence ID" value="KAK2173765.1"/>
    <property type="molecule type" value="Genomic_DNA"/>
</dbReference>
<dbReference type="PANTHER" id="PTHR46406:SF1">
    <property type="entry name" value="NITRIC OXIDE-ASSOCIATED PROTEIN 1"/>
    <property type="match status" value="1"/>
</dbReference>
<comment type="caution">
    <text evidence="3">The sequence shown here is derived from an EMBL/GenBank/DDBJ whole genome shotgun (WGS) entry which is preliminary data.</text>
</comment>
<evidence type="ECO:0000259" key="2">
    <source>
        <dbReference type="Pfam" id="PF21516"/>
    </source>
</evidence>
<dbReference type="InterPro" id="IPR027417">
    <property type="entry name" value="P-loop_NTPase"/>
</dbReference>
<feature type="domain" description="G" evidence="1">
    <location>
        <begin position="341"/>
        <end position="387"/>
    </location>
</feature>
<dbReference type="InterPro" id="IPR048422">
    <property type="entry name" value="NOA1/YqeH-like_C"/>
</dbReference>
<evidence type="ECO:0008006" key="5">
    <source>
        <dbReference type="Google" id="ProtNLM"/>
    </source>
</evidence>
<feature type="domain" description="NOA1/YqeH-like C-terminal" evidence="2">
    <location>
        <begin position="567"/>
        <end position="666"/>
    </location>
</feature>
<evidence type="ECO:0000313" key="3">
    <source>
        <dbReference type="EMBL" id="KAK2173765.1"/>
    </source>
</evidence>
<dbReference type="Pfam" id="PF21516">
    <property type="entry name" value="YqeH-like_C"/>
    <property type="match status" value="1"/>
</dbReference>
<dbReference type="SUPFAM" id="SSF52540">
    <property type="entry name" value="P-loop containing nucleoside triphosphate hydrolases"/>
    <property type="match status" value="1"/>
</dbReference>
<dbReference type="AlphaFoldDB" id="A0AAD9KM59"/>
<reference evidence="3" key="1">
    <citation type="journal article" date="2023" name="Mol. Biol. Evol.">
        <title>Third-Generation Sequencing Reveals the Adaptive Role of the Epigenome in Three Deep-Sea Polychaetes.</title>
        <authorList>
            <person name="Perez M."/>
            <person name="Aroh O."/>
            <person name="Sun Y."/>
            <person name="Lan Y."/>
            <person name="Juniper S.K."/>
            <person name="Young C.R."/>
            <person name="Angers B."/>
            <person name="Qian P.Y."/>
        </authorList>
    </citation>
    <scope>NUCLEOTIDE SEQUENCE</scope>
    <source>
        <strain evidence="3">R07B-5</strain>
    </source>
</reference>
<dbReference type="Gene3D" id="3.40.50.300">
    <property type="entry name" value="P-loop containing nucleotide triphosphate hydrolases"/>
    <property type="match status" value="1"/>
</dbReference>
<dbReference type="PANTHER" id="PTHR46406">
    <property type="entry name" value="NITRIC OXIDE-ASSOCIATED PROTEIN 1"/>
    <property type="match status" value="1"/>
</dbReference>